<proteinExistence type="predicted"/>
<evidence type="ECO:0008006" key="5">
    <source>
        <dbReference type="Google" id="ProtNLM"/>
    </source>
</evidence>
<evidence type="ECO:0000313" key="4">
    <source>
        <dbReference type="Proteomes" id="UP000179243"/>
    </source>
</evidence>
<dbReference type="AlphaFoldDB" id="A0A1F7FBV4"/>
<feature type="domain" description="AAA" evidence="1">
    <location>
        <begin position="12"/>
        <end position="135"/>
    </location>
</feature>
<dbReference type="Gene3D" id="3.40.50.300">
    <property type="entry name" value="P-loop containing nucleotide triphosphate hydrolases"/>
    <property type="match status" value="1"/>
</dbReference>
<dbReference type="InterPro" id="IPR025420">
    <property type="entry name" value="DUF4143"/>
</dbReference>
<dbReference type="Pfam" id="PF13635">
    <property type="entry name" value="DUF4143"/>
    <property type="match status" value="1"/>
</dbReference>
<gene>
    <name evidence="3" type="ORF">A2519_19600</name>
</gene>
<evidence type="ECO:0000313" key="3">
    <source>
        <dbReference type="EMBL" id="OGK04108.1"/>
    </source>
</evidence>
<dbReference type="EMBL" id="MFYX01000075">
    <property type="protein sequence ID" value="OGK04108.1"/>
    <property type="molecule type" value="Genomic_DNA"/>
</dbReference>
<protein>
    <recommendedName>
        <fullName evidence="5">ATPase</fullName>
    </recommendedName>
</protein>
<comment type="caution">
    <text evidence="3">The sequence shown here is derived from an EMBL/GenBank/DDBJ whole genome shotgun (WGS) entry which is preliminary data.</text>
</comment>
<dbReference type="Proteomes" id="UP000179243">
    <property type="component" value="Unassembled WGS sequence"/>
</dbReference>
<dbReference type="Pfam" id="PF13173">
    <property type="entry name" value="AAA_14"/>
    <property type="match status" value="1"/>
</dbReference>
<evidence type="ECO:0000259" key="1">
    <source>
        <dbReference type="Pfam" id="PF13173"/>
    </source>
</evidence>
<dbReference type="InterPro" id="IPR027417">
    <property type="entry name" value="P-loop_NTPase"/>
</dbReference>
<dbReference type="SUPFAM" id="SSF52540">
    <property type="entry name" value="P-loop containing nucleoside triphosphate hydrolases"/>
    <property type="match status" value="1"/>
</dbReference>
<dbReference type="InterPro" id="IPR041682">
    <property type="entry name" value="AAA_14"/>
</dbReference>
<name>A0A1F7FBV4_UNCRA</name>
<dbReference type="PANTHER" id="PTHR43566:SF2">
    <property type="entry name" value="DUF4143 DOMAIN-CONTAINING PROTEIN"/>
    <property type="match status" value="1"/>
</dbReference>
<dbReference type="PANTHER" id="PTHR43566">
    <property type="entry name" value="CONSERVED PROTEIN"/>
    <property type="match status" value="1"/>
</dbReference>
<evidence type="ECO:0000259" key="2">
    <source>
        <dbReference type="Pfam" id="PF13635"/>
    </source>
</evidence>
<organism evidence="3 4">
    <name type="scientific">Candidatus Raymondbacteria bacterium RIFOXYD12_FULL_49_13</name>
    <dbReference type="NCBI Taxonomy" id="1817890"/>
    <lineage>
        <taxon>Bacteria</taxon>
        <taxon>Raymondiibacteriota</taxon>
    </lineage>
</organism>
<feature type="domain" description="DUF4143" evidence="2">
    <location>
        <begin position="176"/>
        <end position="335"/>
    </location>
</feature>
<reference evidence="3 4" key="1">
    <citation type="journal article" date="2016" name="Nat. Commun.">
        <title>Thousands of microbial genomes shed light on interconnected biogeochemical processes in an aquifer system.</title>
        <authorList>
            <person name="Anantharaman K."/>
            <person name="Brown C.T."/>
            <person name="Hug L.A."/>
            <person name="Sharon I."/>
            <person name="Castelle C.J."/>
            <person name="Probst A.J."/>
            <person name="Thomas B.C."/>
            <person name="Singh A."/>
            <person name="Wilkins M.J."/>
            <person name="Karaoz U."/>
            <person name="Brodie E.L."/>
            <person name="Williams K.H."/>
            <person name="Hubbard S.S."/>
            <person name="Banfield J.F."/>
        </authorList>
    </citation>
    <scope>NUCLEOTIDE SEQUENCE [LARGE SCALE GENOMIC DNA]</scope>
</reference>
<sequence>MFQRIITYSKSNSFFLFGPRGTGKTTLVHKRFSPDNTLFIDLLNPEEENTFILHPKELEQRINQFGPHLQNVIIDEVQKAPKLLDCVHGLIENHKPPLRFVLTGSSSRKLKRGGANLLAGRAFVYTLHPLTSVEIGEDFDLETALAWGTLPKIFTLPGVSDKTDFLRAYALTYIKEEISAEQVVRKLDPFRRFLEITAQMNGKPVNFSSIARDTGVDIKTIQSYFEILEDTYTGFLLNAYHSSSRKSLRFAPKAYLFDTGVKRALERTLSGALTPGTYAYGEAFEHFIILEIRRLASLRYPDWEFSFLRTKDGVEIDLIIDRPGMPIALIEIKSGTTVTEQNTATLNRVQSEFPKAESYCLSQDVSAKKIGAVHCLHWQEGLKNLGLA</sequence>
<accession>A0A1F7FBV4</accession>